<keyword evidence="2" id="KW-1185">Reference proteome</keyword>
<evidence type="ECO:0000313" key="2">
    <source>
        <dbReference type="Proteomes" id="UP000065807"/>
    </source>
</evidence>
<dbReference type="PANTHER" id="PTHR43235:SF1">
    <property type="entry name" value="GLUTAMINE AMIDOTRANSFERASE PB2B2.05-RELATED"/>
    <property type="match status" value="1"/>
</dbReference>
<dbReference type="Proteomes" id="UP000065807">
    <property type="component" value="Chromosome"/>
</dbReference>
<reference evidence="2" key="2">
    <citation type="journal article" date="2016" name="Int. J. Syst. Evol. Microbiol.">
        <title>Complete genome sequence and cell structure of Limnochorda pilosa, a Gram-negative spore-former within the phylum Firmicutes.</title>
        <authorList>
            <person name="Watanabe M."/>
            <person name="Kojima H."/>
            <person name="Fukui M."/>
        </authorList>
    </citation>
    <scope>NUCLEOTIDE SEQUENCE [LARGE SCALE GENOMIC DNA]</scope>
    <source>
        <strain evidence="2">HC45</strain>
    </source>
</reference>
<dbReference type="EMBL" id="AP014924">
    <property type="protein sequence ID" value="BAS28670.1"/>
    <property type="molecule type" value="Genomic_DNA"/>
</dbReference>
<dbReference type="GO" id="GO:0006598">
    <property type="term" value="P:polyamine catabolic process"/>
    <property type="evidence" value="ECO:0007669"/>
    <property type="project" value="TreeGrafter"/>
</dbReference>
<dbReference type="STRING" id="1555112.LIP_2841"/>
<protein>
    <submittedName>
        <fullName evidence="1">Peptidase C26</fullName>
    </submittedName>
</protein>
<gene>
    <name evidence="1" type="ORF">LIP_2841</name>
</gene>
<dbReference type="FunFam" id="3.40.50.880:FF:000030">
    <property type="entry name" value="Gamma-glutamyl-gamma-aminobutyrate hydrolase PuuD"/>
    <property type="match status" value="1"/>
</dbReference>
<dbReference type="PROSITE" id="PS51273">
    <property type="entry name" value="GATASE_TYPE_1"/>
    <property type="match status" value="1"/>
</dbReference>
<dbReference type="PATRIC" id="fig|1555112.3.peg.2885"/>
<dbReference type="InterPro" id="IPR044668">
    <property type="entry name" value="PuuD-like"/>
</dbReference>
<dbReference type="InterPro" id="IPR029062">
    <property type="entry name" value="Class_I_gatase-like"/>
</dbReference>
<evidence type="ECO:0000313" key="1">
    <source>
        <dbReference type="EMBL" id="BAS28670.1"/>
    </source>
</evidence>
<dbReference type="RefSeq" id="WP_068139347.1">
    <property type="nucleotide sequence ID" value="NZ_AP014924.1"/>
</dbReference>
<dbReference type="GO" id="GO:0005829">
    <property type="term" value="C:cytosol"/>
    <property type="evidence" value="ECO:0007669"/>
    <property type="project" value="TreeGrafter"/>
</dbReference>
<accession>A0A0K2SNJ2</accession>
<name>A0A0K2SNJ2_LIMPI</name>
<dbReference type="Gene3D" id="3.40.50.880">
    <property type="match status" value="1"/>
</dbReference>
<dbReference type="PANTHER" id="PTHR43235">
    <property type="entry name" value="GLUTAMINE AMIDOTRANSFERASE PB2B2.05-RELATED"/>
    <property type="match status" value="1"/>
</dbReference>
<dbReference type="KEGG" id="lpil:LIP_2841"/>
<proteinExistence type="predicted"/>
<dbReference type="AlphaFoldDB" id="A0A0K2SNJ2"/>
<dbReference type="InterPro" id="IPR011697">
    <property type="entry name" value="Peptidase_C26"/>
</dbReference>
<dbReference type="CDD" id="cd01745">
    <property type="entry name" value="GATase1_2"/>
    <property type="match status" value="1"/>
</dbReference>
<sequence length="253" mass="26893">MEQPVIGITCGRTEDQARVFLNVPYLEAVVDAGGLPVALAPVTAGDPPEETARRAGALLARVDGLLLSGGDDVDPALFGEEPDPRLGWVDPDRDGLEVALARAALQEGRPILAICRGIQVLNVAAGGDVYQDLAQHPGALQHRQQAPRWHASHAITVRPGSVLARVLGLEGGGSLRVNSFHHQAVRRVAPGFRAVAEAADGLVEAIEADGSAAFCLGVQWHPEHMVKRWPAQRGLFRALVEAARTSRRLAVAR</sequence>
<reference evidence="2" key="1">
    <citation type="submission" date="2015-07" db="EMBL/GenBank/DDBJ databases">
        <title>Complete genome sequence and phylogenetic analysis of Limnochorda pilosa.</title>
        <authorList>
            <person name="Watanabe M."/>
            <person name="Kojima H."/>
            <person name="Fukui M."/>
        </authorList>
    </citation>
    <scope>NUCLEOTIDE SEQUENCE [LARGE SCALE GENOMIC DNA]</scope>
    <source>
        <strain evidence="2">HC45</strain>
    </source>
</reference>
<dbReference type="SUPFAM" id="SSF52317">
    <property type="entry name" value="Class I glutamine amidotransferase-like"/>
    <property type="match status" value="1"/>
</dbReference>
<dbReference type="Pfam" id="PF07722">
    <property type="entry name" value="Peptidase_C26"/>
    <property type="match status" value="1"/>
</dbReference>
<dbReference type="GO" id="GO:0033969">
    <property type="term" value="F:gamma-glutamyl-gamma-aminobutyrate hydrolase activity"/>
    <property type="evidence" value="ECO:0007669"/>
    <property type="project" value="TreeGrafter"/>
</dbReference>
<organism evidence="1 2">
    <name type="scientific">Limnochorda pilosa</name>
    <dbReference type="NCBI Taxonomy" id="1555112"/>
    <lineage>
        <taxon>Bacteria</taxon>
        <taxon>Bacillati</taxon>
        <taxon>Bacillota</taxon>
        <taxon>Limnochordia</taxon>
        <taxon>Limnochordales</taxon>
        <taxon>Limnochordaceae</taxon>
        <taxon>Limnochorda</taxon>
    </lineage>
</organism>